<reference evidence="1 2" key="1">
    <citation type="submission" date="2016-10" db="EMBL/GenBank/DDBJ databases">
        <title>Comparative genome analysis of multiple Pseudomonas spp. focuses on biocontrol and plant growth promoting traits.</title>
        <authorList>
            <person name="Tao X.-Y."/>
            <person name="Taylor C.G."/>
        </authorList>
    </citation>
    <scope>NUCLEOTIDE SEQUENCE [LARGE SCALE GENOMIC DNA]</scope>
    <source>
        <strain evidence="1 2">48C10</strain>
    </source>
</reference>
<protein>
    <submittedName>
        <fullName evidence="1">Uncharacterized protein</fullName>
    </submittedName>
</protein>
<dbReference type="EMBL" id="MOBN01000018">
    <property type="protein sequence ID" value="RON28347.1"/>
    <property type="molecule type" value="Genomic_DNA"/>
</dbReference>
<dbReference type="Proteomes" id="UP000284168">
    <property type="component" value="Unassembled WGS sequence"/>
</dbReference>
<proteinExistence type="predicted"/>
<name>A0A423ISN8_9PSED</name>
<accession>A0A423ISN8</accession>
<evidence type="ECO:0000313" key="1">
    <source>
        <dbReference type="EMBL" id="RON28347.1"/>
    </source>
</evidence>
<organism evidence="1 2">
    <name type="scientific">Pseudomonas lini</name>
    <dbReference type="NCBI Taxonomy" id="163011"/>
    <lineage>
        <taxon>Bacteria</taxon>
        <taxon>Pseudomonadati</taxon>
        <taxon>Pseudomonadota</taxon>
        <taxon>Gammaproteobacteria</taxon>
        <taxon>Pseudomonadales</taxon>
        <taxon>Pseudomonadaceae</taxon>
        <taxon>Pseudomonas</taxon>
    </lineage>
</organism>
<evidence type="ECO:0000313" key="2">
    <source>
        <dbReference type="Proteomes" id="UP000284168"/>
    </source>
</evidence>
<gene>
    <name evidence="1" type="ORF">BK663_09625</name>
</gene>
<dbReference type="AlphaFoldDB" id="A0A423ISN8"/>
<sequence length="103" mass="11655">MGQFQAFLSVAFELQDVAARFGLAILEGIEQVLKFFHRLFSLGLRLGFAGRRSVLQFGPGFVQFFLRFSALLFQLGEQFFSISHSLGTSVFQMLEQAARELLE</sequence>
<comment type="caution">
    <text evidence="1">The sequence shown here is derived from an EMBL/GenBank/DDBJ whole genome shotgun (WGS) entry which is preliminary data.</text>
</comment>